<protein>
    <recommendedName>
        <fullName evidence="5">EpsG family protein</fullName>
    </recommendedName>
</protein>
<organism evidence="3 4">
    <name type="scientific">Bacteroides intestinalis</name>
    <dbReference type="NCBI Taxonomy" id="329854"/>
    <lineage>
        <taxon>Bacteria</taxon>
        <taxon>Pseudomonadati</taxon>
        <taxon>Bacteroidota</taxon>
        <taxon>Bacteroidia</taxon>
        <taxon>Bacteroidales</taxon>
        <taxon>Bacteroidaceae</taxon>
        <taxon>Bacteroides</taxon>
    </lineage>
</organism>
<reference evidence="3 4" key="1">
    <citation type="submission" date="2018-08" db="EMBL/GenBank/DDBJ databases">
        <title>A genome reference for cultivated species of the human gut microbiota.</title>
        <authorList>
            <person name="Zou Y."/>
            <person name="Xue W."/>
            <person name="Luo G."/>
        </authorList>
    </citation>
    <scope>NUCLEOTIDE SEQUENCE [LARGE SCALE GENOMIC DNA]</scope>
    <source>
        <strain evidence="3 4">AM27-17</strain>
    </source>
</reference>
<keyword evidence="1" id="KW-1133">Transmembrane helix</keyword>
<dbReference type="InterPro" id="IPR049458">
    <property type="entry name" value="EpsG-like"/>
</dbReference>
<keyword evidence="1" id="KW-0812">Transmembrane</keyword>
<evidence type="ECO:0000256" key="2">
    <source>
        <dbReference type="SAM" id="SignalP"/>
    </source>
</evidence>
<dbReference type="Pfam" id="PF14897">
    <property type="entry name" value="EpsG"/>
    <property type="match status" value="1"/>
</dbReference>
<evidence type="ECO:0000256" key="1">
    <source>
        <dbReference type="SAM" id="Phobius"/>
    </source>
</evidence>
<feature type="transmembrane region" description="Helical" evidence="1">
    <location>
        <begin position="191"/>
        <end position="215"/>
    </location>
</feature>
<feature type="transmembrane region" description="Helical" evidence="1">
    <location>
        <begin position="293"/>
        <end position="312"/>
    </location>
</feature>
<feature type="transmembrane region" description="Helical" evidence="1">
    <location>
        <begin position="269"/>
        <end position="287"/>
    </location>
</feature>
<feature type="transmembrane region" description="Helical" evidence="1">
    <location>
        <begin position="115"/>
        <end position="132"/>
    </location>
</feature>
<feature type="transmembrane region" description="Helical" evidence="1">
    <location>
        <begin position="53"/>
        <end position="77"/>
    </location>
</feature>
<evidence type="ECO:0008006" key="5">
    <source>
        <dbReference type="Google" id="ProtNLM"/>
    </source>
</evidence>
<feature type="transmembrane region" description="Helical" evidence="1">
    <location>
        <begin position="319"/>
        <end position="339"/>
    </location>
</feature>
<feature type="signal peptide" evidence="2">
    <location>
        <begin position="1"/>
        <end position="29"/>
    </location>
</feature>
<evidence type="ECO:0000313" key="4">
    <source>
        <dbReference type="Proteomes" id="UP000285650"/>
    </source>
</evidence>
<feature type="chain" id="PRO_5019495562" description="EpsG family protein" evidence="2">
    <location>
        <begin position="30"/>
        <end position="370"/>
    </location>
</feature>
<comment type="caution">
    <text evidence="3">The sequence shown here is derived from an EMBL/GenBank/DDBJ whole genome shotgun (WGS) entry which is preliminary data.</text>
</comment>
<dbReference type="Proteomes" id="UP000285650">
    <property type="component" value="Unassembled WGS sequence"/>
</dbReference>
<proteinExistence type="predicted"/>
<accession>A0A414KWS2</accession>
<dbReference type="EMBL" id="QSKV01000029">
    <property type="protein sequence ID" value="RHE86475.1"/>
    <property type="molecule type" value="Genomic_DNA"/>
</dbReference>
<feature type="transmembrane region" description="Helical" evidence="1">
    <location>
        <begin position="162"/>
        <end position="184"/>
    </location>
</feature>
<dbReference type="AlphaFoldDB" id="A0A414KWS2"/>
<feature type="transmembrane region" description="Helical" evidence="1">
    <location>
        <begin position="84"/>
        <end position="103"/>
    </location>
</feature>
<feature type="transmembrane region" description="Helical" evidence="1">
    <location>
        <begin position="139"/>
        <end position="156"/>
    </location>
</feature>
<dbReference type="RefSeq" id="WP_118223992.1">
    <property type="nucleotide sequence ID" value="NZ_JBEJRT010000028.1"/>
</dbReference>
<evidence type="ECO:0000313" key="3">
    <source>
        <dbReference type="EMBL" id="RHE86475.1"/>
    </source>
</evidence>
<feature type="transmembrane region" description="Helical" evidence="1">
    <location>
        <begin position="240"/>
        <end position="257"/>
    </location>
</feature>
<sequence>MVSLSSLKYFDVLISLSFALLAFTQKSHAIDDTDVIRYYESCRVFLNASWDVIPLLLSEEILTYTFTLVNAVIVIIFRDVQLISLFWVWIIYYFYFLSFEKIFANEDIPLTRTNLFLYYLFSLFGAILFVKVTDTIKSAAAISVFFYLLISFIYGAKKWKLLLGVWITVGIHSMVLMLLPLFLYKRVTLRFLIFTLFGVILLSPVINLMNILSLFPINDGFMLLLQEKVAVYATDQEGVTKRYIVISIITLLYALFLNKQKQFSKEDKYVNIIFIYLLIMWLCFNNATAFVRMVNFAHFIYTFELIFLLKYMRKKSPQFVLFIFFFLITNFQMTLGRTITGAYRSSYMDNSIVKILTSSVFDYLSYKTFF</sequence>
<keyword evidence="1" id="KW-0472">Membrane</keyword>
<keyword evidence="2" id="KW-0732">Signal</keyword>
<name>A0A414KWS2_9BACE</name>
<gene>
    <name evidence="3" type="ORF">DW712_24005</name>
</gene>